<evidence type="ECO:0000313" key="2">
    <source>
        <dbReference type="EMBL" id="GBN69392.1"/>
    </source>
</evidence>
<dbReference type="AlphaFoldDB" id="A0A4Y2R1C1"/>
<sequence>MNQSANKLQQFPSFMPSLMLFHLAGMETMPCPKPFRWCKLCNLVWNSPKYVFKILLCFLLLSEAVWCIFFMESKDELGSLIILILIASTNTVIFRSRKKIKVLLNKLSQVFSISHFTHRYKTLQLSILMYWIFMLIVDSIFLSMLLKLSTFHRLRIKNSHAIPDDLKDPLLVIRYISFVFTVVTLHCVTVSFTSYYCFICKCIKQLFYELESKLEVSIVDNNYKAFLQIYDEITQAMILADSFLGFPAFVIVLTSMFGLFCFGYAFAFSSTQSYIIYLFTITGVMHYFSTLLMVLLPGSVANEAAEMSKETIFSLPGWFPKNYLSVKMNVRQRFKKTFSMTLWKIYVIRKSLLISVLGTLVTYGFLVGTLGTVRNSDT</sequence>
<keyword evidence="1" id="KW-1133">Transmembrane helix</keyword>
<feature type="transmembrane region" description="Helical" evidence="1">
    <location>
        <begin position="243"/>
        <end position="268"/>
    </location>
</feature>
<dbReference type="EMBL" id="BGPR01015473">
    <property type="protein sequence ID" value="GBN69392.1"/>
    <property type="molecule type" value="Genomic_DNA"/>
</dbReference>
<feature type="transmembrane region" description="Helical" evidence="1">
    <location>
        <begin position="175"/>
        <end position="198"/>
    </location>
</feature>
<feature type="transmembrane region" description="Helical" evidence="1">
    <location>
        <begin position="127"/>
        <end position="146"/>
    </location>
</feature>
<gene>
    <name evidence="3" type="ORF">AVEN_13374_1</name>
    <name evidence="2" type="ORF">AVEN_149436_1</name>
</gene>
<reference evidence="3 4" key="1">
    <citation type="journal article" date="2019" name="Sci. Rep.">
        <title>Orb-weaving spider Araneus ventricosus genome elucidates the spidroin gene catalogue.</title>
        <authorList>
            <person name="Kono N."/>
            <person name="Nakamura H."/>
            <person name="Ohtoshi R."/>
            <person name="Moran D.A.P."/>
            <person name="Shinohara A."/>
            <person name="Yoshida Y."/>
            <person name="Fujiwara M."/>
            <person name="Mori M."/>
            <person name="Tomita M."/>
            <person name="Arakawa K."/>
        </authorList>
    </citation>
    <scope>NUCLEOTIDE SEQUENCE [LARGE SCALE GENOMIC DNA]</scope>
</reference>
<dbReference type="EMBL" id="BGPR01015475">
    <property type="protein sequence ID" value="GBN69398.1"/>
    <property type="molecule type" value="Genomic_DNA"/>
</dbReference>
<proteinExistence type="predicted"/>
<accession>A0A4Y2R1C1</accession>
<evidence type="ECO:0008006" key="5">
    <source>
        <dbReference type="Google" id="ProtNLM"/>
    </source>
</evidence>
<comment type="caution">
    <text evidence="3">The sequence shown here is derived from an EMBL/GenBank/DDBJ whole genome shotgun (WGS) entry which is preliminary data.</text>
</comment>
<evidence type="ECO:0000256" key="1">
    <source>
        <dbReference type="SAM" id="Phobius"/>
    </source>
</evidence>
<feature type="transmembrane region" description="Helical" evidence="1">
    <location>
        <begin position="274"/>
        <end position="296"/>
    </location>
</feature>
<protein>
    <recommendedName>
        <fullName evidence="5">Odorant receptor</fullName>
    </recommendedName>
</protein>
<keyword evidence="4" id="KW-1185">Reference proteome</keyword>
<dbReference type="OrthoDB" id="6423874at2759"/>
<evidence type="ECO:0000313" key="4">
    <source>
        <dbReference type="Proteomes" id="UP000499080"/>
    </source>
</evidence>
<keyword evidence="1" id="KW-0812">Transmembrane</keyword>
<dbReference type="Proteomes" id="UP000499080">
    <property type="component" value="Unassembled WGS sequence"/>
</dbReference>
<name>A0A4Y2R1C1_ARAVE</name>
<keyword evidence="1" id="KW-0472">Membrane</keyword>
<feature type="transmembrane region" description="Helical" evidence="1">
    <location>
        <begin position="77"/>
        <end position="94"/>
    </location>
</feature>
<evidence type="ECO:0000313" key="3">
    <source>
        <dbReference type="EMBL" id="GBN69398.1"/>
    </source>
</evidence>
<organism evidence="3 4">
    <name type="scientific">Araneus ventricosus</name>
    <name type="common">Orbweaver spider</name>
    <name type="synonym">Epeira ventricosa</name>
    <dbReference type="NCBI Taxonomy" id="182803"/>
    <lineage>
        <taxon>Eukaryota</taxon>
        <taxon>Metazoa</taxon>
        <taxon>Ecdysozoa</taxon>
        <taxon>Arthropoda</taxon>
        <taxon>Chelicerata</taxon>
        <taxon>Arachnida</taxon>
        <taxon>Araneae</taxon>
        <taxon>Araneomorphae</taxon>
        <taxon>Entelegynae</taxon>
        <taxon>Araneoidea</taxon>
        <taxon>Araneidae</taxon>
        <taxon>Araneus</taxon>
    </lineage>
</organism>
<feature type="transmembrane region" description="Helical" evidence="1">
    <location>
        <begin position="352"/>
        <end position="373"/>
    </location>
</feature>
<feature type="transmembrane region" description="Helical" evidence="1">
    <location>
        <begin position="50"/>
        <end position="71"/>
    </location>
</feature>